<dbReference type="PANTHER" id="PTHR45749">
    <property type="match status" value="1"/>
</dbReference>
<dbReference type="OrthoDB" id="8193833at2759"/>
<sequence>MNNTLDLATLGKTNVLSILDSSYRRDIELHNEKVSNNRYILNVIINCIRFCGAFELALRGHDKKDTSLNSGIFRGLISFSAELDSALKVHLEKATFFKVNGKVVERFWGFLKPKEHNSEVLAECIKEQLAQHIGDVTGKLIAQTYDGASVMSGNINGVQTKTKQHYPNANYVHCYAHQLNLVMANAASINRNIRIFFASLGGFYKFFSTSSQRTAVLDEVLQRRLPKAAHTRWNFHSKTVNTVFEYREELITCMEKIISDESIKHIPTIE</sequence>
<dbReference type="InterPro" id="IPR012337">
    <property type="entry name" value="RNaseH-like_sf"/>
</dbReference>
<dbReference type="PANTHER" id="PTHR45749:SF28">
    <property type="entry name" value="ZINC FINGER MYM-TYPE PROTEIN 1-LIKE-RELATED"/>
    <property type="match status" value="1"/>
</dbReference>
<dbReference type="SUPFAM" id="SSF53098">
    <property type="entry name" value="Ribonuclease H-like"/>
    <property type="match status" value="1"/>
</dbReference>
<gene>
    <name evidence="2" type="primary">LOC112692024</name>
</gene>
<keyword evidence="1" id="KW-1185">Reference proteome</keyword>
<proteinExistence type="predicted"/>
<reference evidence="2" key="1">
    <citation type="submission" date="2025-08" db="UniProtKB">
        <authorList>
            <consortium name="RefSeq"/>
        </authorList>
    </citation>
    <scope>IDENTIFICATION</scope>
    <source>
        <tissue evidence="2">Whole body</tissue>
    </source>
</reference>
<dbReference type="AlphaFoldDB" id="A0A8B8GGF7"/>
<organism evidence="1 2">
    <name type="scientific">Sipha flava</name>
    <name type="common">yellow sugarcane aphid</name>
    <dbReference type="NCBI Taxonomy" id="143950"/>
    <lineage>
        <taxon>Eukaryota</taxon>
        <taxon>Metazoa</taxon>
        <taxon>Ecdysozoa</taxon>
        <taxon>Arthropoda</taxon>
        <taxon>Hexapoda</taxon>
        <taxon>Insecta</taxon>
        <taxon>Pterygota</taxon>
        <taxon>Neoptera</taxon>
        <taxon>Paraneoptera</taxon>
        <taxon>Hemiptera</taxon>
        <taxon>Sternorrhyncha</taxon>
        <taxon>Aphidomorpha</taxon>
        <taxon>Aphidoidea</taxon>
        <taxon>Aphididae</taxon>
        <taxon>Sipha</taxon>
    </lineage>
</organism>
<protein>
    <submittedName>
        <fullName evidence="2">Zinc finger MYM-type protein 1-like</fullName>
    </submittedName>
</protein>
<evidence type="ECO:0000313" key="1">
    <source>
        <dbReference type="Proteomes" id="UP000694846"/>
    </source>
</evidence>
<name>A0A8B8GGF7_9HEMI</name>
<evidence type="ECO:0000313" key="2">
    <source>
        <dbReference type="RefSeq" id="XP_025422309.1"/>
    </source>
</evidence>
<dbReference type="Proteomes" id="UP000694846">
    <property type="component" value="Unplaced"/>
</dbReference>
<dbReference type="GeneID" id="112692024"/>
<accession>A0A8B8GGF7</accession>
<dbReference type="RefSeq" id="XP_025422309.1">
    <property type="nucleotide sequence ID" value="XM_025566524.1"/>
</dbReference>